<dbReference type="InterPro" id="IPR019734">
    <property type="entry name" value="TPR_rpt"/>
</dbReference>
<keyword evidence="4" id="KW-0808">Transferase</keyword>
<evidence type="ECO:0000259" key="3">
    <source>
        <dbReference type="Pfam" id="PF00534"/>
    </source>
</evidence>
<keyword evidence="2" id="KW-0175">Coiled coil</keyword>
<dbReference type="SUPFAM" id="SSF53335">
    <property type="entry name" value="S-adenosyl-L-methionine-dependent methyltransferases"/>
    <property type="match status" value="1"/>
</dbReference>
<feature type="repeat" description="TPR" evidence="1">
    <location>
        <begin position="29"/>
        <end position="62"/>
    </location>
</feature>
<dbReference type="Gene3D" id="3.40.50.2000">
    <property type="entry name" value="Glycogen Phosphorylase B"/>
    <property type="match status" value="2"/>
</dbReference>
<protein>
    <submittedName>
        <fullName evidence="4">Glycosyl transferase family 1</fullName>
    </submittedName>
</protein>
<dbReference type="SMART" id="SM00028">
    <property type="entry name" value="TPR"/>
    <property type="match status" value="2"/>
</dbReference>
<dbReference type="SUPFAM" id="SSF48452">
    <property type="entry name" value="TPR-like"/>
    <property type="match status" value="1"/>
</dbReference>
<feature type="coiled-coil region" evidence="2">
    <location>
        <begin position="435"/>
        <end position="465"/>
    </location>
</feature>
<dbReference type="GO" id="GO:0016757">
    <property type="term" value="F:glycosyltransferase activity"/>
    <property type="evidence" value="ECO:0007669"/>
    <property type="project" value="InterPro"/>
</dbReference>
<sequence length="781" mass="92136">MYEEIFELINKGEITKAQEQIEKISDDDPKKYNLKGLIHFNKKELEKAKEEFEKGLTINPVDPDLLFNYGYLLKEMNQEMEAWRYLMRIHDKDWATYDLLGDIEFKNRSKLASLRFYLKAAELTDNPQMKKKFLEIRNKIKKDTKIAFLCLPGLDNFLKDIVETFSLGYDVKLVVSTDGNEITEAIKWADIVWLEWANDLAIFATNKVPEIANKKVICRLHSYEVFTQFPEKINWENIDQLIFVSEPIKKIFHQLHSFLDLQSCKEEIVYNGVDLDKFKYTIHKPGYNLAVLAHINYKKNPAAWIQIINKLKEIDNKYKLHIAGDFQDTRYRVYFDYIKKEMKMEDNFLLHGWIKEVEKFLEDKNYIISTSIHESFGYNIAEAMARGIKPIIHNFDGAKTLWPNELIYNTIDEAVEKITEESYYSESYRRFIEDNYTLEEQINALETALNTLEKVNKKINKKVAEDLKDSFLDYMIPKFIEFTPYTDKYIDSFDFEGSKIRIGKVEKITDKISLIEFIVKNKKGQQLALQNIWYNHSTKQITFPDYISLSKNKKIVQNIVHQILDSRLNYNGNMFRFPGSKKYWEERYKTGGNSGQGSYGKLAEFKAEVINSFVKEKRINSIVEFGCGDGNQVSLFDFPKYIGLDVSETAVNLCRERFIKDKTKSFFLYKPEEVESNKSLFKAELSLSLDVIYHLVEDLQFDLYMKNLFQSAEKFVIIYSSNTGKNPEGTSPHIKYRRFTDWIEKNAPEWELFRKIKNKYPKESFSDFFIFSRRQEGLDIH</sequence>
<dbReference type="Gene3D" id="3.40.50.150">
    <property type="entry name" value="Vaccinia Virus protein VP39"/>
    <property type="match status" value="1"/>
</dbReference>
<dbReference type="InterPro" id="IPR001296">
    <property type="entry name" value="Glyco_trans_1"/>
</dbReference>
<dbReference type="EMBL" id="AZRL01000022">
    <property type="protein sequence ID" value="PNR94881.1"/>
    <property type="molecule type" value="Genomic_DNA"/>
</dbReference>
<dbReference type="RefSeq" id="WP_103067510.1">
    <property type="nucleotide sequence ID" value="NZ_AZRL01000022.1"/>
</dbReference>
<dbReference type="Proteomes" id="UP000236434">
    <property type="component" value="Unassembled WGS sequence"/>
</dbReference>
<reference evidence="4 5" key="1">
    <citation type="submission" date="2013-12" db="EMBL/GenBank/DDBJ databases">
        <title>Comparative genomics of Petrotoga isolates.</title>
        <authorList>
            <person name="Nesbo C.L."/>
            <person name="Charchuk R."/>
            <person name="Chow K."/>
        </authorList>
    </citation>
    <scope>NUCLEOTIDE SEQUENCE [LARGE SCALE GENOMIC DNA]</scope>
    <source>
        <strain evidence="4 5">DSM 13574</strain>
    </source>
</reference>
<evidence type="ECO:0000256" key="2">
    <source>
        <dbReference type="SAM" id="Coils"/>
    </source>
</evidence>
<dbReference type="PANTHER" id="PTHR12526">
    <property type="entry name" value="GLYCOSYLTRANSFERASE"/>
    <property type="match status" value="1"/>
</dbReference>
<evidence type="ECO:0000313" key="5">
    <source>
        <dbReference type="Proteomes" id="UP000236434"/>
    </source>
</evidence>
<keyword evidence="1" id="KW-0802">TPR repeat</keyword>
<dbReference type="Pfam" id="PF13431">
    <property type="entry name" value="TPR_17"/>
    <property type="match status" value="1"/>
</dbReference>
<name>A0A2K1NWG2_9BACT</name>
<comment type="caution">
    <text evidence="4">The sequence shown here is derived from an EMBL/GenBank/DDBJ whole genome shotgun (WGS) entry which is preliminary data.</text>
</comment>
<accession>A0A2K1NWG2</accession>
<dbReference type="PANTHER" id="PTHR12526:SF630">
    <property type="entry name" value="GLYCOSYLTRANSFERASE"/>
    <property type="match status" value="1"/>
</dbReference>
<evidence type="ECO:0000256" key="1">
    <source>
        <dbReference type="PROSITE-ProRule" id="PRU00339"/>
    </source>
</evidence>
<dbReference type="InterPro" id="IPR011990">
    <property type="entry name" value="TPR-like_helical_dom_sf"/>
</dbReference>
<dbReference type="PROSITE" id="PS50005">
    <property type="entry name" value="TPR"/>
    <property type="match status" value="1"/>
</dbReference>
<organism evidence="4 5">
    <name type="scientific">Petrotoga olearia DSM 13574</name>
    <dbReference type="NCBI Taxonomy" id="1122955"/>
    <lineage>
        <taxon>Bacteria</taxon>
        <taxon>Thermotogati</taxon>
        <taxon>Thermotogota</taxon>
        <taxon>Thermotogae</taxon>
        <taxon>Petrotogales</taxon>
        <taxon>Petrotogaceae</taxon>
        <taxon>Petrotoga</taxon>
    </lineage>
</organism>
<dbReference type="AlphaFoldDB" id="A0A2K1NWG2"/>
<dbReference type="InterPro" id="IPR029063">
    <property type="entry name" value="SAM-dependent_MTases_sf"/>
</dbReference>
<dbReference type="SUPFAM" id="SSF53756">
    <property type="entry name" value="UDP-Glycosyltransferase/glycogen phosphorylase"/>
    <property type="match status" value="1"/>
</dbReference>
<gene>
    <name evidence="4" type="ORF">X929_08280</name>
</gene>
<proteinExistence type="predicted"/>
<dbReference type="Gene3D" id="1.25.40.10">
    <property type="entry name" value="Tetratricopeptide repeat domain"/>
    <property type="match status" value="1"/>
</dbReference>
<evidence type="ECO:0000313" key="4">
    <source>
        <dbReference type="EMBL" id="PNR94881.1"/>
    </source>
</evidence>
<dbReference type="OrthoDB" id="6713581at2"/>
<dbReference type="Pfam" id="PF00534">
    <property type="entry name" value="Glycos_transf_1"/>
    <property type="match status" value="1"/>
</dbReference>
<feature type="domain" description="Glycosyl transferase family 1" evidence="3">
    <location>
        <begin position="276"/>
        <end position="401"/>
    </location>
</feature>